<dbReference type="InterPro" id="IPR005067">
    <property type="entry name" value="Fatty_acid_desaturase-2"/>
</dbReference>
<feature type="compositionally biased region" description="Basic residues" evidence="1">
    <location>
        <begin position="28"/>
        <end position="39"/>
    </location>
</feature>
<comment type="caution">
    <text evidence="2">The sequence shown here is derived from an EMBL/GenBank/DDBJ whole genome shotgun (WGS) entry which is preliminary data.</text>
</comment>
<dbReference type="GO" id="GO:0006631">
    <property type="term" value="P:fatty acid metabolic process"/>
    <property type="evidence" value="ECO:0007669"/>
    <property type="project" value="InterPro"/>
</dbReference>
<evidence type="ECO:0000313" key="2">
    <source>
        <dbReference type="EMBL" id="KAG8095272.1"/>
    </source>
</evidence>
<protein>
    <submittedName>
        <fullName evidence="2">Uncharacterized protein</fullName>
    </submittedName>
</protein>
<reference evidence="2" key="1">
    <citation type="journal article" date="2021" name="bioRxiv">
        <title>Whole Genome Assembly and Annotation of Northern Wild Rice, Zizania palustris L., Supports a Whole Genome Duplication in the Zizania Genus.</title>
        <authorList>
            <person name="Haas M."/>
            <person name="Kono T."/>
            <person name="Macchietto M."/>
            <person name="Millas R."/>
            <person name="McGilp L."/>
            <person name="Shao M."/>
            <person name="Duquette J."/>
            <person name="Hirsch C.N."/>
            <person name="Kimball J."/>
        </authorList>
    </citation>
    <scope>NUCLEOTIDE SEQUENCE</scope>
    <source>
        <tissue evidence="2">Fresh leaf tissue</tissue>
    </source>
</reference>
<name>A0A8J5WUT4_ZIZPA</name>
<gene>
    <name evidence="2" type="ORF">GUJ93_ZPchr0012g20727</name>
</gene>
<accession>A0A8J5WUT4</accession>
<feature type="compositionally biased region" description="Polar residues" evidence="1">
    <location>
        <begin position="46"/>
        <end position="73"/>
    </location>
</feature>
<dbReference type="PANTHER" id="PTHR31155:SF31">
    <property type="entry name" value="STEAROYL-[ACYL-CARRIER-PROTEIN] 9-DESATURASE 6, CHLOROPLASTIC"/>
    <property type="match status" value="1"/>
</dbReference>
<dbReference type="PANTHER" id="PTHR31155">
    <property type="entry name" value="ACYL- ACYL-CARRIER-PROTEIN DESATURASE-RELATED"/>
    <property type="match status" value="1"/>
</dbReference>
<reference evidence="2" key="2">
    <citation type="submission" date="2021-02" db="EMBL/GenBank/DDBJ databases">
        <authorList>
            <person name="Kimball J.A."/>
            <person name="Haas M.W."/>
            <person name="Macchietto M."/>
            <person name="Kono T."/>
            <person name="Duquette J."/>
            <person name="Shao M."/>
        </authorList>
    </citation>
    <scope>NUCLEOTIDE SEQUENCE</scope>
    <source>
        <tissue evidence="2">Fresh leaf tissue</tissue>
    </source>
</reference>
<dbReference type="Proteomes" id="UP000729402">
    <property type="component" value="Unassembled WGS sequence"/>
</dbReference>
<feature type="region of interest" description="Disordered" evidence="1">
    <location>
        <begin position="1"/>
        <end position="75"/>
    </location>
</feature>
<dbReference type="OrthoDB" id="10255522at2759"/>
<sequence>MVPPPLPDFNQAEAAPRKRKAIAEPPKKAGKTPTKKKVAKIPPQLTPASSTSSLDVRSSASEDSGNEGSSAQLAKTFENYLLEGDEDVAGVPTEAPAREAAEVDTAHTPVPVVLSLEPEAVAPNSPVAGVITAEVEVPAANTPERTSGDDLDEILQMYEVLGDPTILPHGASEENELYKANEQVTLQASMLSDALSTLKELGTENNPYLGYVYMSFQERATAISHSNTARLTRAHGDDVMAHTCGTIAVDERSDPTSCP</sequence>
<dbReference type="GO" id="GO:0045300">
    <property type="term" value="F:stearoyl-[ACP] desaturase activity"/>
    <property type="evidence" value="ECO:0007669"/>
    <property type="project" value="InterPro"/>
</dbReference>
<proteinExistence type="predicted"/>
<keyword evidence="3" id="KW-1185">Reference proteome</keyword>
<dbReference type="GO" id="GO:0009570">
    <property type="term" value="C:chloroplast stroma"/>
    <property type="evidence" value="ECO:0007669"/>
    <property type="project" value="TreeGrafter"/>
</dbReference>
<dbReference type="EMBL" id="JAAALK010000080">
    <property type="protein sequence ID" value="KAG8095272.1"/>
    <property type="molecule type" value="Genomic_DNA"/>
</dbReference>
<dbReference type="AlphaFoldDB" id="A0A8J5WUT4"/>
<evidence type="ECO:0000313" key="3">
    <source>
        <dbReference type="Proteomes" id="UP000729402"/>
    </source>
</evidence>
<evidence type="ECO:0000256" key="1">
    <source>
        <dbReference type="SAM" id="MobiDB-lite"/>
    </source>
</evidence>
<organism evidence="2 3">
    <name type="scientific">Zizania palustris</name>
    <name type="common">Northern wild rice</name>
    <dbReference type="NCBI Taxonomy" id="103762"/>
    <lineage>
        <taxon>Eukaryota</taxon>
        <taxon>Viridiplantae</taxon>
        <taxon>Streptophyta</taxon>
        <taxon>Embryophyta</taxon>
        <taxon>Tracheophyta</taxon>
        <taxon>Spermatophyta</taxon>
        <taxon>Magnoliopsida</taxon>
        <taxon>Liliopsida</taxon>
        <taxon>Poales</taxon>
        <taxon>Poaceae</taxon>
        <taxon>BOP clade</taxon>
        <taxon>Oryzoideae</taxon>
        <taxon>Oryzeae</taxon>
        <taxon>Zizaniinae</taxon>
        <taxon>Zizania</taxon>
    </lineage>
</organism>
<dbReference type="Pfam" id="PF03405">
    <property type="entry name" value="FA_desaturase_2"/>
    <property type="match status" value="1"/>
</dbReference>